<keyword evidence="2" id="KW-1185">Reference proteome</keyword>
<dbReference type="Proteomes" id="UP000694551">
    <property type="component" value="Unplaced"/>
</dbReference>
<dbReference type="Ensembl" id="ENSSOCT00000007564.1">
    <property type="protein sequence ID" value="ENSSOCP00000007380.1"/>
    <property type="gene ID" value="ENSSOCG00000005675.1"/>
</dbReference>
<organism evidence="1 2">
    <name type="scientific">Strix occidentalis caurina</name>
    <name type="common">northern spotted owl</name>
    <dbReference type="NCBI Taxonomy" id="311401"/>
    <lineage>
        <taxon>Eukaryota</taxon>
        <taxon>Metazoa</taxon>
        <taxon>Chordata</taxon>
        <taxon>Craniata</taxon>
        <taxon>Vertebrata</taxon>
        <taxon>Euteleostomi</taxon>
        <taxon>Archelosauria</taxon>
        <taxon>Archosauria</taxon>
        <taxon>Dinosauria</taxon>
        <taxon>Saurischia</taxon>
        <taxon>Theropoda</taxon>
        <taxon>Coelurosauria</taxon>
        <taxon>Aves</taxon>
        <taxon>Neognathae</taxon>
        <taxon>Neoaves</taxon>
        <taxon>Telluraves</taxon>
        <taxon>Strigiformes</taxon>
        <taxon>Strigidae</taxon>
        <taxon>Strix</taxon>
    </lineage>
</organism>
<evidence type="ECO:0000313" key="1">
    <source>
        <dbReference type="Ensembl" id="ENSSOCP00000007380.1"/>
    </source>
</evidence>
<accession>A0A8D0EVQ1</accession>
<reference evidence="1" key="2">
    <citation type="submission" date="2025-09" db="UniProtKB">
        <authorList>
            <consortium name="Ensembl"/>
        </authorList>
    </citation>
    <scope>IDENTIFICATION</scope>
</reference>
<proteinExistence type="predicted"/>
<dbReference type="AlphaFoldDB" id="A0A8D0EVQ1"/>
<reference evidence="1" key="1">
    <citation type="submission" date="2025-08" db="UniProtKB">
        <authorList>
            <consortium name="Ensembl"/>
        </authorList>
    </citation>
    <scope>IDENTIFICATION</scope>
</reference>
<sequence>MLVYFWGFLYSNYFRFWLKWILRLLTRKCELQRVFDGSGAGARRTLSIEHSLESSKNKVKDTRD</sequence>
<name>A0A8D0EVQ1_STROC</name>
<protein>
    <submittedName>
        <fullName evidence="1">Uncharacterized protein</fullName>
    </submittedName>
</protein>
<evidence type="ECO:0000313" key="2">
    <source>
        <dbReference type="Proteomes" id="UP000694551"/>
    </source>
</evidence>